<feature type="region of interest" description="Disordered" evidence="2">
    <location>
        <begin position="70"/>
        <end position="507"/>
    </location>
</feature>
<dbReference type="Pfam" id="PF07202">
    <property type="entry name" value="Tcp10_C"/>
    <property type="match status" value="2"/>
</dbReference>
<feature type="compositionally biased region" description="Acidic residues" evidence="2">
    <location>
        <begin position="1"/>
        <end position="12"/>
    </location>
</feature>
<dbReference type="PANTHER" id="PTHR10331:SF6">
    <property type="entry name" value="SPINDLE ASSEMBLY ABNORMAL 4"/>
    <property type="match status" value="1"/>
</dbReference>
<feature type="compositionally biased region" description="Acidic residues" evidence="2">
    <location>
        <begin position="169"/>
        <end position="182"/>
    </location>
</feature>
<feature type="compositionally biased region" description="Acidic residues" evidence="2">
    <location>
        <begin position="75"/>
        <end position="101"/>
    </location>
</feature>
<name>A0AA36HP88_9DINO</name>
<feature type="compositionally biased region" description="Basic and acidic residues" evidence="2">
    <location>
        <begin position="103"/>
        <end position="119"/>
    </location>
</feature>
<dbReference type="Gene3D" id="2.60.450.20">
    <property type="match status" value="1"/>
</dbReference>
<feature type="compositionally biased region" description="Low complexity" evidence="2">
    <location>
        <begin position="310"/>
        <end position="320"/>
    </location>
</feature>
<feature type="compositionally biased region" description="Basic and acidic residues" evidence="2">
    <location>
        <begin position="292"/>
        <end position="309"/>
    </location>
</feature>
<dbReference type="InterPro" id="IPR026581">
    <property type="entry name" value="TCP10L/CENPJ"/>
</dbReference>
<feature type="compositionally biased region" description="Low complexity" evidence="2">
    <location>
        <begin position="209"/>
        <end position="223"/>
    </location>
</feature>
<reference evidence="4" key="1">
    <citation type="submission" date="2023-08" db="EMBL/GenBank/DDBJ databases">
        <authorList>
            <person name="Chen Y."/>
            <person name="Shah S."/>
            <person name="Dougan E. K."/>
            <person name="Thang M."/>
            <person name="Chan C."/>
        </authorList>
    </citation>
    <scope>NUCLEOTIDE SEQUENCE</scope>
</reference>
<dbReference type="InterPro" id="IPR047002">
    <property type="entry name" value="Tcp10_C_sf"/>
</dbReference>
<feature type="compositionally biased region" description="Polar residues" evidence="2">
    <location>
        <begin position="682"/>
        <end position="693"/>
    </location>
</feature>
<evidence type="ECO:0000259" key="3">
    <source>
        <dbReference type="Pfam" id="PF07202"/>
    </source>
</evidence>
<feature type="compositionally biased region" description="Basic and acidic residues" evidence="2">
    <location>
        <begin position="139"/>
        <end position="153"/>
    </location>
</feature>
<feature type="region of interest" description="Disordered" evidence="2">
    <location>
        <begin position="1"/>
        <end position="20"/>
    </location>
</feature>
<dbReference type="AlphaFoldDB" id="A0AA36HP88"/>
<dbReference type="Proteomes" id="UP001178507">
    <property type="component" value="Unassembled WGS sequence"/>
</dbReference>
<organism evidence="4 5">
    <name type="scientific">Effrenium voratum</name>
    <dbReference type="NCBI Taxonomy" id="2562239"/>
    <lineage>
        <taxon>Eukaryota</taxon>
        <taxon>Sar</taxon>
        <taxon>Alveolata</taxon>
        <taxon>Dinophyceae</taxon>
        <taxon>Suessiales</taxon>
        <taxon>Symbiodiniaceae</taxon>
        <taxon>Effrenium</taxon>
    </lineage>
</organism>
<evidence type="ECO:0000256" key="2">
    <source>
        <dbReference type="SAM" id="MobiDB-lite"/>
    </source>
</evidence>
<proteinExistence type="inferred from homology"/>
<evidence type="ECO:0000313" key="5">
    <source>
        <dbReference type="Proteomes" id="UP001178507"/>
    </source>
</evidence>
<feature type="region of interest" description="Disordered" evidence="2">
    <location>
        <begin position="573"/>
        <end position="619"/>
    </location>
</feature>
<protein>
    <recommendedName>
        <fullName evidence="3">Centromere protein J C-terminal domain-containing protein</fullName>
    </recommendedName>
</protein>
<accession>A0AA36HP88</accession>
<evidence type="ECO:0000313" key="4">
    <source>
        <dbReference type="EMBL" id="CAJ1372815.1"/>
    </source>
</evidence>
<comment type="caution">
    <text evidence="4">The sequence shown here is derived from an EMBL/GenBank/DDBJ whole genome shotgun (WGS) entry which is preliminary data.</text>
</comment>
<keyword evidence="5" id="KW-1185">Reference proteome</keyword>
<dbReference type="EMBL" id="CAUJNA010000158">
    <property type="protein sequence ID" value="CAJ1372815.1"/>
    <property type="molecule type" value="Genomic_DNA"/>
</dbReference>
<comment type="similarity">
    <text evidence="1">Belongs to the TCP10 family.</text>
</comment>
<feature type="compositionally biased region" description="Acidic residues" evidence="2">
    <location>
        <begin position="400"/>
        <end position="412"/>
    </location>
</feature>
<feature type="compositionally biased region" description="Low complexity" evidence="2">
    <location>
        <begin position="426"/>
        <end position="440"/>
    </location>
</feature>
<gene>
    <name evidence="4" type="ORF">EVOR1521_LOCUS2806</name>
</gene>
<feature type="domain" description="Centromere protein J C-terminal" evidence="3">
    <location>
        <begin position="836"/>
        <end position="868"/>
    </location>
</feature>
<feature type="compositionally biased region" description="Basic and acidic residues" evidence="2">
    <location>
        <begin position="483"/>
        <end position="506"/>
    </location>
</feature>
<evidence type="ECO:0000256" key="1">
    <source>
        <dbReference type="ARBA" id="ARBA00005627"/>
    </source>
</evidence>
<dbReference type="PANTHER" id="PTHR10331">
    <property type="entry name" value="T COMPLEX PROTEIN 10"/>
    <property type="match status" value="1"/>
</dbReference>
<feature type="region of interest" description="Disordered" evidence="2">
    <location>
        <begin position="667"/>
        <end position="749"/>
    </location>
</feature>
<sequence length="872" mass="95664">MEDLEDLLSETDGEGHLNLPSGQFSFAAIRRHLGKAQAPPGSGDKDEYIDWDPQLTKGLWDISALGLQDYRHADDLEEEEEEEEEEEPDEDADAEDQEAESYADLHFRRGPARTEEFRDGSSTGSGRGSPRYEDEEDLHLEPKRVSLPRDTRGRSAGSGGSPSAREAYAEEDYEDPEDEPEASPETRNSSERRGLSEDELCAHSALVGPQSSSPSPSSPPKKQASVDQPIAASGSYKAPPASGASEASTALPEDAGAPTKKPFLRKGARAKSTLPGNTGPLATRPPAPKKRAISEPRSESHDAQPDKFDSMWGSMSSVPSGPGPKPSERSAAAKTGGAVAKSQAPKALEVEETSYAKAGQARPRKSAAGPIQDLRADPELDLEEDWNDALPWDCRGKEDLLDELEEEEDLDGEPPTSDIVRSYFHRPAPASSRVPASRPSPHWEGSDAFSALYGRSPGEGSLAGAQAEGRRKAGRKSQGPETSRAERERAERRERPDDEAAAEAKARLTALDEELKKYEKENETLKKLQASARNAERDIAREREKLWKEVEAERTALHAEFDVERAALRKERRRLAEAADRQRQQLKEEKEAQEERQRLQEKADQLEEEMKEKEKRWQRTVDRLQRQVTEFTKKNSELQEEVKRLNQQAAQAQQSSWLKEVAAAKRGLSANRKRSGSVGPAVTNTVSSGSSNAAGRMESVASAASAPIGGASGTSGAPPPSTALRGTETARPRAASATPKVSATEEVRETRRLDGRVERIFGDGRREVEFSNGLKKVMWPDGQTSVMFQNGDLKEIREDGVVVYHYRATGAVQTTLTDGTELYQFNDGQTERHCLDGSKEIRFPNGTTKKIFDDGSEEVCFADGTMKRTSAK</sequence>
<dbReference type="InterPro" id="IPR009852">
    <property type="entry name" value="CENPJ_C_dom"/>
</dbReference>
<feature type="domain" description="Centromere protein J C-terminal" evidence="3">
    <location>
        <begin position="746"/>
        <end position="777"/>
    </location>
</feature>